<proteinExistence type="inferred from homology"/>
<dbReference type="InterPro" id="IPR043130">
    <property type="entry name" value="CDP-OH_PTrfase_TM_dom"/>
</dbReference>
<dbReference type="AlphaFoldDB" id="C0N9A3"/>
<evidence type="ECO:0000256" key="11">
    <source>
        <dbReference type="ARBA" id="ARBA00023209"/>
    </source>
</evidence>
<keyword evidence="12" id="KW-1208">Phospholipid metabolism</keyword>
<evidence type="ECO:0000256" key="4">
    <source>
        <dbReference type="ARBA" id="ARBA00013170"/>
    </source>
</evidence>
<evidence type="ECO:0000256" key="9">
    <source>
        <dbReference type="ARBA" id="ARBA00023098"/>
    </source>
</evidence>
<evidence type="ECO:0000256" key="5">
    <source>
        <dbReference type="ARBA" id="ARBA00014944"/>
    </source>
</evidence>
<dbReference type="EC" id="2.7.8.5" evidence="4"/>
<keyword evidence="16" id="KW-1185">Reference proteome</keyword>
<dbReference type="HOGENOM" id="CLU_051314_6_2_6"/>
<evidence type="ECO:0000256" key="13">
    <source>
        <dbReference type="ARBA" id="ARBA00048586"/>
    </source>
</evidence>
<feature type="transmembrane region" description="Helical" evidence="14">
    <location>
        <begin position="59"/>
        <end position="77"/>
    </location>
</feature>
<keyword evidence="15" id="KW-0808">Transferase</keyword>
<evidence type="ECO:0000313" key="15">
    <source>
        <dbReference type="EMBL" id="EEF78674.1"/>
    </source>
</evidence>
<dbReference type="InterPro" id="IPR004570">
    <property type="entry name" value="Phosphatidylglycerol_P_synth"/>
</dbReference>
<evidence type="ECO:0000256" key="12">
    <source>
        <dbReference type="ARBA" id="ARBA00023264"/>
    </source>
</evidence>
<feature type="transmembrane region" description="Helical" evidence="14">
    <location>
        <begin position="138"/>
        <end position="160"/>
    </location>
</feature>
<dbReference type="GO" id="GO:0008444">
    <property type="term" value="F:CDP-diacylglycerol-glycerol-3-phosphate 3-phosphatidyltransferase activity"/>
    <property type="evidence" value="ECO:0007669"/>
    <property type="project" value="UniProtKB-EC"/>
</dbReference>
<evidence type="ECO:0000256" key="8">
    <source>
        <dbReference type="ARBA" id="ARBA00022989"/>
    </source>
</evidence>
<dbReference type="Gene3D" id="1.20.120.1760">
    <property type="match status" value="1"/>
</dbReference>
<dbReference type="EMBL" id="GG657906">
    <property type="protein sequence ID" value="EEF78674.1"/>
    <property type="molecule type" value="Genomic_DNA"/>
</dbReference>
<keyword evidence="6" id="KW-0444">Lipid biosynthesis</keyword>
<accession>C0N9A3</accession>
<evidence type="ECO:0000256" key="6">
    <source>
        <dbReference type="ARBA" id="ARBA00022516"/>
    </source>
</evidence>
<feature type="transmembrane region" description="Helical" evidence="14">
    <location>
        <begin position="18"/>
        <end position="38"/>
    </location>
</feature>
<comment type="pathway">
    <text evidence="2">Phospholipid metabolism; phosphatidylglycerol biosynthesis; phosphatidylglycerol from CDP-diacylglycerol: step 1/2.</text>
</comment>
<evidence type="ECO:0000256" key="2">
    <source>
        <dbReference type="ARBA" id="ARBA00005042"/>
    </source>
</evidence>
<reference evidence="15 16" key="1">
    <citation type="journal article" date="2011" name="J. Bacteriol.">
        <title>Draft genome sequence of the chemolithoheterotrophic, halophilic methylotroph Methylophaga thiooxydans DMS010.</title>
        <authorList>
            <person name="Boden R."/>
            <person name="Ferriera S."/>
            <person name="Johnson J."/>
            <person name="Kelly D.P."/>
            <person name="Murrell J.C."/>
            <person name="Schafer H."/>
        </authorList>
    </citation>
    <scope>NUCLEOTIDE SEQUENCE [LARGE SCALE GENOMIC DNA]</scope>
    <source>
        <strain evidence="15 16">DMS010</strain>
    </source>
</reference>
<evidence type="ECO:0000256" key="1">
    <source>
        <dbReference type="ARBA" id="ARBA00004141"/>
    </source>
</evidence>
<name>C0N9A3_9GAMM</name>
<evidence type="ECO:0000256" key="7">
    <source>
        <dbReference type="ARBA" id="ARBA00022692"/>
    </source>
</evidence>
<keyword evidence="9" id="KW-0443">Lipid metabolism</keyword>
<keyword evidence="7 14" id="KW-0812">Transmembrane</keyword>
<sequence>MRILLVAPVVWALATEQFVLALILFAVAGISDALDGFLAKHYHWESRLGSILDPIADKLLLVACFATLTWLTLLPLWLLWLVLIRDLLIVSGGLAYHYFVGRFDLTPLWSSKINTALQIALVLLVIVQQQWFHGVSQLVTVGIWLVAASVINSGTEYVLVWGGRAWRQFKQTK</sequence>
<dbReference type="PANTHER" id="PTHR14269:SF11">
    <property type="entry name" value="CDP-DIACYLGLYCEROL--GLYCEROL-3-PHOSPHATE 3-PHOSPHATIDYLTRANSFERASE"/>
    <property type="match status" value="1"/>
</dbReference>
<dbReference type="GO" id="GO:0046474">
    <property type="term" value="P:glycerophospholipid biosynthetic process"/>
    <property type="evidence" value="ECO:0007669"/>
    <property type="project" value="TreeGrafter"/>
</dbReference>
<comment type="subcellular location">
    <subcellularLocation>
        <location evidence="1">Membrane</location>
        <topology evidence="1">Multi-pass membrane protein</topology>
    </subcellularLocation>
</comment>
<evidence type="ECO:0000256" key="3">
    <source>
        <dbReference type="ARBA" id="ARBA00010441"/>
    </source>
</evidence>
<dbReference type="GO" id="GO:0016020">
    <property type="term" value="C:membrane"/>
    <property type="evidence" value="ECO:0007669"/>
    <property type="project" value="UniProtKB-SubCell"/>
</dbReference>
<gene>
    <name evidence="15" type="ORF">MDMS009_2847</name>
</gene>
<keyword evidence="11" id="KW-0594">Phospholipid biosynthesis</keyword>
<keyword evidence="8 14" id="KW-1133">Transmembrane helix</keyword>
<evidence type="ECO:0000313" key="16">
    <source>
        <dbReference type="Proteomes" id="UP000004679"/>
    </source>
</evidence>
<evidence type="ECO:0000256" key="10">
    <source>
        <dbReference type="ARBA" id="ARBA00023136"/>
    </source>
</evidence>
<comment type="similarity">
    <text evidence="3">Belongs to the CDP-alcohol phosphatidyltransferase class-I family.</text>
</comment>
<protein>
    <recommendedName>
        <fullName evidence="5">CDP-diacylglycerol--glycerol-3-phosphate 3-phosphatidyltransferase</fullName>
        <ecNumber evidence="4">2.7.8.5</ecNumber>
    </recommendedName>
</protein>
<comment type="catalytic activity">
    <reaction evidence="13">
        <text>a CDP-1,2-diacyl-sn-glycerol + sn-glycerol 3-phosphate = a 1,2-diacyl-sn-glycero-3-phospho-(1'-sn-glycero-3'-phosphate) + CMP + H(+)</text>
        <dbReference type="Rhea" id="RHEA:12593"/>
        <dbReference type="ChEBI" id="CHEBI:15378"/>
        <dbReference type="ChEBI" id="CHEBI:57597"/>
        <dbReference type="ChEBI" id="CHEBI:58332"/>
        <dbReference type="ChEBI" id="CHEBI:60110"/>
        <dbReference type="ChEBI" id="CHEBI:60377"/>
        <dbReference type="EC" id="2.7.8.5"/>
    </reaction>
</comment>
<evidence type="ECO:0000256" key="14">
    <source>
        <dbReference type="SAM" id="Phobius"/>
    </source>
</evidence>
<dbReference type="Pfam" id="PF01066">
    <property type="entry name" value="CDP-OH_P_transf"/>
    <property type="match status" value="1"/>
</dbReference>
<dbReference type="PANTHER" id="PTHR14269">
    <property type="entry name" value="CDP-DIACYLGLYCEROL--GLYCEROL-3-PHOSPHATE 3-PHOSPHATIDYLTRANSFERASE-RELATED"/>
    <property type="match status" value="1"/>
</dbReference>
<keyword evidence="10 14" id="KW-0472">Membrane</keyword>
<dbReference type="Proteomes" id="UP000004679">
    <property type="component" value="Unassembled WGS sequence"/>
</dbReference>
<dbReference type="InterPro" id="IPR050324">
    <property type="entry name" value="CDP-alcohol_PTase-I"/>
</dbReference>
<feature type="transmembrane region" description="Helical" evidence="14">
    <location>
        <begin position="113"/>
        <end position="132"/>
    </location>
</feature>
<dbReference type="InterPro" id="IPR000462">
    <property type="entry name" value="CDP-OH_P_trans"/>
</dbReference>
<dbReference type="PIRSF" id="PIRSF000847">
    <property type="entry name" value="Phos_ph_gly_syn"/>
    <property type="match status" value="1"/>
</dbReference>
<organism evidence="15 16">
    <name type="scientific">Methylophaga thiooxydans DMS010</name>
    <dbReference type="NCBI Taxonomy" id="637616"/>
    <lineage>
        <taxon>Bacteria</taxon>
        <taxon>Pseudomonadati</taxon>
        <taxon>Pseudomonadota</taxon>
        <taxon>Gammaproteobacteria</taxon>
        <taxon>Thiotrichales</taxon>
        <taxon>Piscirickettsiaceae</taxon>
        <taxon>Methylophaga</taxon>
    </lineage>
</organism>